<dbReference type="KEGG" id="chya:V22_42490"/>
<keyword evidence="2" id="KW-0488">Methylation</keyword>
<evidence type="ECO:0000256" key="3">
    <source>
        <dbReference type="ARBA" id="ARBA00022692"/>
    </source>
</evidence>
<dbReference type="GO" id="GO:0005886">
    <property type="term" value="C:plasma membrane"/>
    <property type="evidence" value="ECO:0007669"/>
    <property type="project" value="UniProtKB-SubCell"/>
</dbReference>
<keyword evidence="4 6" id="KW-1133">Transmembrane helix</keyword>
<accession>A0A517TF35</accession>
<reference evidence="7 8" key="1">
    <citation type="submission" date="2019-02" db="EMBL/GenBank/DDBJ databases">
        <title>Deep-cultivation of Planctomycetes and their phenomic and genomic characterization uncovers novel biology.</title>
        <authorList>
            <person name="Wiegand S."/>
            <person name="Jogler M."/>
            <person name="Boedeker C."/>
            <person name="Pinto D."/>
            <person name="Vollmers J."/>
            <person name="Rivas-Marin E."/>
            <person name="Kohn T."/>
            <person name="Peeters S.H."/>
            <person name="Heuer A."/>
            <person name="Rast P."/>
            <person name="Oberbeckmann S."/>
            <person name="Bunk B."/>
            <person name="Jeske O."/>
            <person name="Meyerdierks A."/>
            <person name="Storesund J.E."/>
            <person name="Kallscheuer N."/>
            <person name="Luecker S."/>
            <person name="Lage O.M."/>
            <person name="Pohl T."/>
            <person name="Merkel B.J."/>
            <person name="Hornburger P."/>
            <person name="Mueller R.-W."/>
            <person name="Bruemmer F."/>
            <person name="Labrenz M."/>
            <person name="Spormann A.M."/>
            <person name="Op den Camp H."/>
            <person name="Overmann J."/>
            <person name="Amann R."/>
            <person name="Jetten M.S.M."/>
            <person name="Mascher T."/>
            <person name="Medema M.H."/>
            <person name="Devos D.P."/>
            <person name="Kaster A.-K."/>
            <person name="Ovreas L."/>
            <person name="Rohde M."/>
            <person name="Galperin M.Y."/>
            <person name="Jogler C."/>
        </authorList>
    </citation>
    <scope>NUCLEOTIDE SEQUENCE [LARGE SCALE GENOMIC DNA]</scope>
    <source>
        <strain evidence="7 8">V22</strain>
    </source>
</reference>
<evidence type="ECO:0000256" key="5">
    <source>
        <dbReference type="ARBA" id="ARBA00023136"/>
    </source>
</evidence>
<gene>
    <name evidence="7" type="ORF">V22_42490</name>
</gene>
<name>A0A517TF35_9PLAN</name>
<keyword evidence="8" id="KW-1185">Reference proteome</keyword>
<feature type="transmembrane region" description="Helical" evidence="6">
    <location>
        <begin position="20"/>
        <end position="40"/>
    </location>
</feature>
<dbReference type="InterPro" id="IPR010052">
    <property type="entry name" value="T2SS_protein-GspI"/>
</dbReference>
<evidence type="ECO:0000256" key="1">
    <source>
        <dbReference type="ARBA" id="ARBA00004167"/>
    </source>
</evidence>
<dbReference type="EMBL" id="CP036316">
    <property type="protein sequence ID" value="QDT66977.1"/>
    <property type="molecule type" value="Genomic_DNA"/>
</dbReference>
<proteinExistence type="predicted"/>
<dbReference type="Proteomes" id="UP000319976">
    <property type="component" value="Chromosome"/>
</dbReference>
<keyword evidence="3 6" id="KW-0812">Transmembrane</keyword>
<protein>
    <recommendedName>
        <fullName evidence="9">Prepilin-type N-terminal cleavage/methylation domain-containing protein</fullName>
    </recommendedName>
</protein>
<evidence type="ECO:0000313" key="8">
    <source>
        <dbReference type="Proteomes" id="UP000319976"/>
    </source>
</evidence>
<comment type="subcellular location">
    <subcellularLocation>
        <location evidence="1">Membrane</location>
        <topology evidence="1">Single-pass membrane protein</topology>
    </subcellularLocation>
</comment>
<dbReference type="GO" id="GO:0015628">
    <property type="term" value="P:protein secretion by the type II secretion system"/>
    <property type="evidence" value="ECO:0007669"/>
    <property type="project" value="InterPro"/>
</dbReference>
<dbReference type="GO" id="GO:0015627">
    <property type="term" value="C:type II protein secretion system complex"/>
    <property type="evidence" value="ECO:0007669"/>
    <property type="project" value="InterPro"/>
</dbReference>
<evidence type="ECO:0000313" key="7">
    <source>
        <dbReference type="EMBL" id="QDT66977.1"/>
    </source>
</evidence>
<evidence type="ECO:0000256" key="2">
    <source>
        <dbReference type="ARBA" id="ARBA00022481"/>
    </source>
</evidence>
<sequence>MHQQLPSIQHRRNGYTLLEAVVALSITVIAGTALLTSVSTSMRTSTELARTSIARDLAQLLMSEIAALPVTSDIVVTPSGSRINYSFVDHYDGWTASPPVDRYGRTLGSEEDPQVSTLSSREDFLRVDAGLMSMFSRWATVERVQQDVSNGWVAVSASTDTPFRRITVAVTYDDGQGVARELAELTRIVSEVDVTP</sequence>
<dbReference type="PANTHER" id="PTHR38779:SF2">
    <property type="entry name" value="TYPE II SECRETION SYSTEM PROTEIN I-RELATED"/>
    <property type="match status" value="1"/>
</dbReference>
<keyword evidence="5 6" id="KW-0472">Membrane</keyword>
<organism evidence="7 8">
    <name type="scientific">Calycomorphotria hydatis</name>
    <dbReference type="NCBI Taxonomy" id="2528027"/>
    <lineage>
        <taxon>Bacteria</taxon>
        <taxon>Pseudomonadati</taxon>
        <taxon>Planctomycetota</taxon>
        <taxon>Planctomycetia</taxon>
        <taxon>Planctomycetales</taxon>
        <taxon>Planctomycetaceae</taxon>
        <taxon>Calycomorphotria</taxon>
    </lineage>
</organism>
<evidence type="ECO:0008006" key="9">
    <source>
        <dbReference type="Google" id="ProtNLM"/>
    </source>
</evidence>
<dbReference type="AlphaFoldDB" id="A0A517TF35"/>
<evidence type="ECO:0000256" key="6">
    <source>
        <dbReference type="SAM" id="Phobius"/>
    </source>
</evidence>
<dbReference type="PANTHER" id="PTHR38779">
    <property type="entry name" value="TYPE II SECRETION SYSTEM PROTEIN I-RELATED"/>
    <property type="match status" value="1"/>
</dbReference>
<evidence type="ECO:0000256" key="4">
    <source>
        <dbReference type="ARBA" id="ARBA00022989"/>
    </source>
</evidence>